<name>A0A199W928_ANACO</name>
<dbReference type="AlphaFoldDB" id="A0A199W928"/>
<gene>
    <name evidence="1" type="ORF">ACMD2_17342</name>
</gene>
<dbReference type="Proteomes" id="UP000092600">
    <property type="component" value="Unassembled WGS sequence"/>
</dbReference>
<comment type="caution">
    <text evidence="1">The sequence shown here is derived from an EMBL/GenBank/DDBJ whole genome shotgun (WGS) entry which is preliminary data.</text>
</comment>
<proteinExistence type="predicted"/>
<reference evidence="1 2" key="1">
    <citation type="journal article" date="2016" name="DNA Res.">
        <title>The draft genome of MD-2 pineapple using hybrid error correction of long reads.</title>
        <authorList>
            <person name="Redwan R.M."/>
            <person name="Saidin A."/>
            <person name="Kumar S.V."/>
        </authorList>
    </citation>
    <scope>NUCLEOTIDE SEQUENCE [LARGE SCALE GENOMIC DNA]</scope>
    <source>
        <strain evidence="2">cv. MD2</strain>
        <tissue evidence="1">Leaf</tissue>
    </source>
</reference>
<organism evidence="1 2">
    <name type="scientific">Ananas comosus</name>
    <name type="common">Pineapple</name>
    <name type="synonym">Ananas ananas</name>
    <dbReference type="NCBI Taxonomy" id="4615"/>
    <lineage>
        <taxon>Eukaryota</taxon>
        <taxon>Viridiplantae</taxon>
        <taxon>Streptophyta</taxon>
        <taxon>Embryophyta</taxon>
        <taxon>Tracheophyta</taxon>
        <taxon>Spermatophyta</taxon>
        <taxon>Magnoliopsida</taxon>
        <taxon>Liliopsida</taxon>
        <taxon>Poales</taxon>
        <taxon>Bromeliaceae</taxon>
        <taxon>Bromelioideae</taxon>
        <taxon>Ananas</taxon>
    </lineage>
</organism>
<evidence type="ECO:0000313" key="1">
    <source>
        <dbReference type="EMBL" id="OAY85733.1"/>
    </source>
</evidence>
<accession>A0A199W928</accession>
<evidence type="ECO:0000313" key="2">
    <source>
        <dbReference type="Proteomes" id="UP000092600"/>
    </source>
</evidence>
<sequence length="25" mass="3125">MNLSKYFLMKFNSKYLAATYFFRHC</sequence>
<protein>
    <submittedName>
        <fullName evidence="1">Uncharacterized protein</fullName>
    </submittedName>
</protein>
<dbReference type="EMBL" id="LSRQ01000055">
    <property type="protein sequence ID" value="OAY85733.1"/>
    <property type="molecule type" value="Genomic_DNA"/>
</dbReference>